<dbReference type="OrthoDB" id="8351952at2"/>
<dbReference type="AlphaFoldDB" id="A0A2U9SEE3"/>
<evidence type="ECO:0000313" key="2">
    <source>
        <dbReference type="EMBL" id="AWU97882.1"/>
    </source>
</evidence>
<gene>
    <name evidence="2" type="ORF">DM194_26700</name>
</gene>
<dbReference type="PROSITE" id="PS50871">
    <property type="entry name" value="C1Q"/>
    <property type="match status" value="1"/>
</dbReference>
<organism evidence="2 3">
    <name type="scientific">Azospirillum ramasamyi</name>
    <dbReference type="NCBI Taxonomy" id="682998"/>
    <lineage>
        <taxon>Bacteria</taxon>
        <taxon>Pseudomonadati</taxon>
        <taxon>Pseudomonadota</taxon>
        <taxon>Alphaproteobacteria</taxon>
        <taxon>Rhodospirillales</taxon>
        <taxon>Azospirillaceae</taxon>
        <taxon>Azospirillum</taxon>
    </lineage>
</organism>
<dbReference type="SUPFAM" id="SSF49842">
    <property type="entry name" value="TNF-like"/>
    <property type="match status" value="1"/>
</dbReference>
<dbReference type="RefSeq" id="WP_111070677.1">
    <property type="nucleotide sequence ID" value="NZ_CP029835.1"/>
</dbReference>
<evidence type="ECO:0000259" key="1">
    <source>
        <dbReference type="PROSITE" id="PS50871"/>
    </source>
</evidence>
<geneLocation type="plasmid" evidence="2 3">
    <name>unnamed5</name>
</geneLocation>
<feature type="domain" description="C1q" evidence="1">
    <location>
        <begin position="158"/>
        <end position="305"/>
    </location>
</feature>
<keyword evidence="2" id="KW-0614">Plasmid</keyword>
<dbReference type="InterPro" id="IPR008983">
    <property type="entry name" value="Tumour_necrosis_fac-like_dom"/>
</dbReference>
<evidence type="ECO:0000313" key="3">
    <source>
        <dbReference type="Proteomes" id="UP000249605"/>
    </source>
</evidence>
<dbReference type="Gene3D" id="2.60.120.40">
    <property type="match status" value="1"/>
</dbReference>
<keyword evidence="3" id="KW-1185">Reference proteome</keyword>
<dbReference type="Pfam" id="PF00386">
    <property type="entry name" value="C1q"/>
    <property type="match status" value="1"/>
</dbReference>
<dbReference type="InterPro" id="IPR001073">
    <property type="entry name" value="C1q_dom"/>
</dbReference>
<reference evidence="2 3" key="1">
    <citation type="submission" date="2018-06" db="EMBL/GenBank/DDBJ databases">
        <title>Complete genome sequencing of Azospirillum sp. M2T2B2.</title>
        <authorList>
            <person name="Heo J."/>
            <person name="Kim S.-J."/>
            <person name="Kwon S.-W."/>
            <person name="Anandham R."/>
        </authorList>
    </citation>
    <scope>NUCLEOTIDE SEQUENCE [LARGE SCALE GENOMIC DNA]</scope>
    <source>
        <strain evidence="2 3">M2T2B2</strain>
        <plasmid evidence="2 3">unnamed5</plasmid>
    </source>
</reference>
<accession>A0A2U9SEE3</accession>
<dbReference type="Proteomes" id="UP000249605">
    <property type="component" value="Plasmid unnamed5"/>
</dbReference>
<dbReference type="EMBL" id="CP029835">
    <property type="protein sequence ID" value="AWU97882.1"/>
    <property type="molecule type" value="Genomic_DNA"/>
</dbReference>
<protein>
    <recommendedName>
        <fullName evidence="1">C1q domain-containing protein</fullName>
    </recommendedName>
</protein>
<name>A0A2U9SEE3_9PROT</name>
<dbReference type="KEGG" id="azm:DM194_26700"/>
<proteinExistence type="predicted"/>
<sequence length="305" mass="31106">MTSRYSFTPAGAPAQRPVFTSTVTLPAGTAAAPGLVFAGDTATGFYHAAPGTVGLAGALQVDNHPVWHAGNDGAGSGCDADLLDGRHGSYYQPAASTLDALAGLDAAVGLVEQTGSALFAKRPLGTGSANAIPTLGDADARYARLSGATFGGAVRNTGQPAFLAFLSSQQLNVTGDGTLYTIPCDAEIFDQTNAHNPATGTFTAPVTGCYRFDCTVCLIVGAAHTRAELILETSNRLHFLGQINAAALRDATGNAVIMTGSRLVDMDAGDTAYMRVKVSNGTKGVSVFGTTASAIYTSFAGRLEC</sequence>